<gene>
    <name evidence="2" type="ORF">K460DRAFT_291338</name>
</gene>
<dbReference type="InterPro" id="IPR013083">
    <property type="entry name" value="Znf_RING/FYVE/PHD"/>
</dbReference>
<dbReference type="EMBL" id="ML976618">
    <property type="protein sequence ID" value="KAF1842280.1"/>
    <property type="molecule type" value="Genomic_DNA"/>
</dbReference>
<dbReference type="Proteomes" id="UP000800039">
    <property type="component" value="Unassembled WGS sequence"/>
</dbReference>
<dbReference type="AlphaFoldDB" id="A0A9P4GB01"/>
<dbReference type="Gene3D" id="3.30.40.10">
    <property type="entry name" value="Zinc/RING finger domain, C3HC4 (zinc finger)"/>
    <property type="match status" value="1"/>
</dbReference>
<protein>
    <recommendedName>
        <fullName evidence="1">RING-type domain-containing protein</fullName>
    </recommendedName>
</protein>
<evidence type="ECO:0000259" key="1">
    <source>
        <dbReference type="SMART" id="SM00184"/>
    </source>
</evidence>
<dbReference type="SMART" id="SM00184">
    <property type="entry name" value="RING"/>
    <property type="match status" value="1"/>
</dbReference>
<reference evidence="2" key="1">
    <citation type="submission" date="2020-01" db="EMBL/GenBank/DDBJ databases">
        <authorList>
            <consortium name="DOE Joint Genome Institute"/>
            <person name="Haridas S."/>
            <person name="Albert R."/>
            <person name="Binder M."/>
            <person name="Bloem J."/>
            <person name="Labutti K."/>
            <person name="Salamov A."/>
            <person name="Andreopoulos B."/>
            <person name="Baker S.E."/>
            <person name="Barry K."/>
            <person name="Bills G."/>
            <person name="Bluhm B.H."/>
            <person name="Cannon C."/>
            <person name="Castanera R."/>
            <person name="Culley D.E."/>
            <person name="Daum C."/>
            <person name="Ezra D."/>
            <person name="Gonzalez J.B."/>
            <person name="Henrissat B."/>
            <person name="Kuo A."/>
            <person name="Liang C."/>
            <person name="Lipzen A."/>
            <person name="Lutzoni F."/>
            <person name="Magnuson J."/>
            <person name="Mondo S."/>
            <person name="Nolan M."/>
            <person name="Ohm R."/>
            <person name="Pangilinan J."/>
            <person name="Park H.-J."/>
            <person name="Ramirez L."/>
            <person name="Alfaro M."/>
            <person name="Sun H."/>
            <person name="Tritt A."/>
            <person name="Yoshinaga Y."/>
            <person name="Zwiers L.-H."/>
            <person name="Turgeon B.G."/>
            <person name="Goodwin S.B."/>
            <person name="Spatafora J.W."/>
            <person name="Crous P.W."/>
            <person name="Grigoriev I.V."/>
        </authorList>
    </citation>
    <scope>NUCLEOTIDE SEQUENCE</scope>
    <source>
        <strain evidence="2">CBS 394.84</strain>
    </source>
</reference>
<name>A0A9P4GB01_9PLEO</name>
<evidence type="ECO:0000313" key="2">
    <source>
        <dbReference type="EMBL" id="KAF1842280.1"/>
    </source>
</evidence>
<organism evidence="2 3">
    <name type="scientific">Cucurbitaria berberidis CBS 394.84</name>
    <dbReference type="NCBI Taxonomy" id="1168544"/>
    <lineage>
        <taxon>Eukaryota</taxon>
        <taxon>Fungi</taxon>
        <taxon>Dikarya</taxon>
        <taxon>Ascomycota</taxon>
        <taxon>Pezizomycotina</taxon>
        <taxon>Dothideomycetes</taxon>
        <taxon>Pleosporomycetidae</taxon>
        <taxon>Pleosporales</taxon>
        <taxon>Pleosporineae</taxon>
        <taxon>Cucurbitariaceae</taxon>
        <taxon>Cucurbitaria</taxon>
    </lineage>
</organism>
<dbReference type="GeneID" id="63846523"/>
<proteinExistence type="predicted"/>
<dbReference type="OrthoDB" id="3793888at2759"/>
<accession>A0A9P4GB01</accession>
<sequence>MLLEPPVATSHPLPSLLRYVDHDLMQNIAIHNHPTHFNATCPVCFFQWDTPIVTSVSTTGLPNTTPHPESAASSTFLPLSPCGHWMHYRCLIWLTTQTGSDAKDKCFVCHKQLFEWDGITALTLATRTGLQLDDHNKGGNFHPNTRIWTPSDKVEYESECGLIVSLIEVHFFAQLNLPSCFADGSPDLVRAYQNVLDELDRMKKPKAKWLRWTTHTGWLLQGMLVAIKMRRFLVEAHEGIRQTEGWRAFEEGISVLQKSILEEVHKP</sequence>
<keyword evidence="3" id="KW-1185">Reference proteome</keyword>
<evidence type="ECO:0000313" key="3">
    <source>
        <dbReference type="Proteomes" id="UP000800039"/>
    </source>
</evidence>
<dbReference type="RefSeq" id="XP_040784843.1">
    <property type="nucleotide sequence ID" value="XM_040929271.1"/>
</dbReference>
<comment type="caution">
    <text evidence="2">The sequence shown here is derived from an EMBL/GenBank/DDBJ whole genome shotgun (WGS) entry which is preliminary data.</text>
</comment>
<dbReference type="InterPro" id="IPR001841">
    <property type="entry name" value="Znf_RING"/>
</dbReference>
<feature type="domain" description="RING-type" evidence="1">
    <location>
        <begin position="41"/>
        <end position="109"/>
    </location>
</feature>